<evidence type="ECO:0000313" key="3">
    <source>
        <dbReference type="EMBL" id="RCH78399.1"/>
    </source>
</evidence>
<dbReference type="PROSITE" id="PS50238">
    <property type="entry name" value="RHOGAP"/>
    <property type="match status" value="1"/>
</dbReference>
<proteinExistence type="predicted"/>
<dbReference type="GO" id="GO:0007165">
    <property type="term" value="P:signal transduction"/>
    <property type="evidence" value="ECO:0007669"/>
    <property type="project" value="InterPro"/>
</dbReference>
<dbReference type="InterPro" id="IPR000198">
    <property type="entry name" value="RhoGAP_dom"/>
</dbReference>
<dbReference type="PANTHER" id="PTHR23176:SF128">
    <property type="entry name" value="RHO GTPASE-ACTIVATING PROTEIN RGD1"/>
    <property type="match status" value="1"/>
</dbReference>
<dbReference type="InterPro" id="IPR050729">
    <property type="entry name" value="Rho-GAP"/>
</dbReference>
<protein>
    <recommendedName>
        <fullName evidence="2">Rho-GAP domain-containing protein</fullName>
    </recommendedName>
</protein>
<dbReference type="SUPFAM" id="SSF48350">
    <property type="entry name" value="GTPase activation domain, GAP"/>
    <property type="match status" value="1"/>
</dbReference>
<name>A0A367IL51_RHIST</name>
<dbReference type="EMBL" id="PJQM01007277">
    <property type="protein sequence ID" value="RCH78399.1"/>
    <property type="molecule type" value="Genomic_DNA"/>
</dbReference>
<accession>A0A367IL51</accession>
<keyword evidence="4" id="KW-1185">Reference proteome</keyword>
<feature type="domain" description="Rho-GAP" evidence="2">
    <location>
        <begin position="1"/>
        <end position="146"/>
    </location>
</feature>
<sequence length="147" mass="16789">MKLIQQSFETGVPLDLEDEEAVNDIASVTSILKLYFRELPVPLLTFTLYPKLIQAVSINDAKEKSDKFFELLSQLPQVNYDTLELTIKHLHSVQENHTDNLMTTKNLAMVFGPTLMRDEDGSRELADMSYKNAVIEYLITHAHSLFT</sequence>
<evidence type="ECO:0000313" key="4">
    <source>
        <dbReference type="Proteomes" id="UP000253551"/>
    </source>
</evidence>
<dbReference type="SMART" id="SM00324">
    <property type="entry name" value="RhoGAP"/>
    <property type="match status" value="1"/>
</dbReference>
<dbReference type="CDD" id="cd00159">
    <property type="entry name" value="RhoGAP"/>
    <property type="match status" value="1"/>
</dbReference>
<dbReference type="GO" id="GO:0005096">
    <property type="term" value="F:GTPase activator activity"/>
    <property type="evidence" value="ECO:0007669"/>
    <property type="project" value="UniProtKB-KW"/>
</dbReference>
<keyword evidence="1" id="KW-0343">GTPase activation</keyword>
<dbReference type="Pfam" id="PF00620">
    <property type="entry name" value="RhoGAP"/>
    <property type="match status" value="1"/>
</dbReference>
<dbReference type="Gene3D" id="1.10.555.10">
    <property type="entry name" value="Rho GTPase activation protein"/>
    <property type="match status" value="1"/>
</dbReference>
<dbReference type="OrthoDB" id="79452at2759"/>
<evidence type="ECO:0000259" key="2">
    <source>
        <dbReference type="PROSITE" id="PS50238"/>
    </source>
</evidence>
<dbReference type="Proteomes" id="UP000253551">
    <property type="component" value="Unassembled WGS sequence"/>
</dbReference>
<gene>
    <name evidence="3" type="ORF">CU098_006748</name>
</gene>
<dbReference type="STRING" id="4846.A0A367IL51"/>
<evidence type="ECO:0000256" key="1">
    <source>
        <dbReference type="ARBA" id="ARBA00022468"/>
    </source>
</evidence>
<dbReference type="PANTHER" id="PTHR23176">
    <property type="entry name" value="RHO/RAC/CDC GTPASE-ACTIVATING PROTEIN"/>
    <property type="match status" value="1"/>
</dbReference>
<comment type="caution">
    <text evidence="3">The sequence shown here is derived from an EMBL/GenBank/DDBJ whole genome shotgun (WGS) entry which is preliminary data.</text>
</comment>
<dbReference type="GO" id="GO:0005737">
    <property type="term" value="C:cytoplasm"/>
    <property type="evidence" value="ECO:0007669"/>
    <property type="project" value="TreeGrafter"/>
</dbReference>
<dbReference type="AlphaFoldDB" id="A0A367IL51"/>
<dbReference type="InterPro" id="IPR008936">
    <property type="entry name" value="Rho_GTPase_activation_prot"/>
</dbReference>
<organism evidence="3 4">
    <name type="scientific">Rhizopus stolonifer</name>
    <name type="common">Rhizopus nigricans</name>
    <dbReference type="NCBI Taxonomy" id="4846"/>
    <lineage>
        <taxon>Eukaryota</taxon>
        <taxon>Fungi</taxon>
        <taxon>Fungi incertae sedis</taxon>
        <taxon>Mucoromycota</taxon>
        <taxon>Mucoromycotina</taxon>
        <taxon>Mucoromycetes</taxon>
        <taxon>Mucorales</taxon>
        <taxon>Mucorineae</taxon>
        <taxon>Rhizopodaceae</taxon>
        <taxon>Rhizopus</taxon>
    </lineage>
</organism>
<reference evidence="3 4" key="1">
    <citation type="journal article" date="2018" name="G3 (Bethesda)">
        <title>Phylogenetic and Phylogenomic Definition of Rhizopus Species.</title>
        <authorList>
            <person name="Gryganskyi A.P."/>
            <person name="Golan J."/>
            <person name="Dolatabadi S."/>
            <person name="Mondo S."/>
            <person name="Robb S."/>
            <person name="Idnurm A."/>
            <person name="Muszewska A."/>
            <person name="Steczkiewicz K."/>
            <person name="Masonjones S."/>
            <person name="Liao H.L."/>
            <person name="Gajdeczka M.T."/>
            <person name="Anike F."/>
            <person name="Vuek A."/>
            <person name="Anishchenko I.M."/>
            <person name="Voigt K."/>
            <person name="de Hoog G.S."/>
            <person name="Smith M.E."/>
            <person name="Heitman J."/>
            <person name="Vilgalys R."/>
            <person name="Stajich J.E."/>
        </authorList>
    </citation>
    <scope>NUCLEOTIDE SEQUENCE [LARGE SCALE GENOMIC DNA]</scope>
    <source>
        <strain evidence="3 4">LSU 92-RS-03</strain>
    </source>
</reference>